<accession>A0A1M5L6F0</accession>
<dbReference type="EMBL" id="FQWY01000007">
    <property type="protein sequence ID" value="SHG60369.1"/>
    <property type="molecule type" value="Genomic_DNA"/>
</dbReference>
<dbReference type="OrthoDB" id="9789777at2"/>
<reference evidence="3" key="1">
    <citation type="submission" date="2016-11" db="EMBL/GenBank/DDBJ databases">
        <authorList>
            <person name="Varghese N."/>
            <person name="Submissions S."/>
        </authorList>
    </citation>
    <scope>NUCLEOTIDE SEQUENCE [LARGE SCALE GENOMIC DNA]</scope>
    <source>
        <strain evidence="3">DSM 11003</strain>
    </source>
</reference>
<dbReference type="InterPro" id="IPR000868">
    <property type="entry name" value="Isochorismatase-like_dom"/>
</dbReference>
<dbReference type="InterPro" id="IPR036380">
    <property type="entry name" value="Isochorismatase-like_sf"/>
</dbReference>
<dbReference type="SUPFAM" id="SSF52499">
    <property type="entry name" value="Isochorismatase-like hydrolases"/>
    <property type="match status" value="1"/>
</dbReference>
<name>A0A1M5L6F0_9FIRM</name>
<evidence type="ECO:0000313" key="2">
    <source>
        <dbReference type="EMBL" id="SHG60369.1"/>
    </source>
</evidence>
<gene>
    <name evidence="2" type="ORF">SAMN02745221_00564</name>
</gene>
<proteinExistence type="predicted"/>
<sequence>MTRLRLEREKVVLLIIDLQEKLMKVMKDREKVFKNTRLLIETAKTLNIPVILTEQYPKGLGPTCEDIKNALGDYPYEYLEKMSFTACTEELRQILSRLAKKYILVAGSETHVCVYQTVRDLCEDGYFVHVAKDAVCSRFDINHENGLQLMREAGGIITNTETIIFDLLKFSGTPEFKAISPLLK</sequence>
<organism evidence="2 3">
    <name type="scientific">Thermosyntropha lipolytica DSM 11003</name>
    <dbReference type="NCBI Taxonomy" id="1123382"/>
    <lineage>
        <taxon>Bacteria</taxon>
        <taxon>Bacillati</taxon>
        <taxon>Bacillota</taxon>
        <taxon>Clostridia</taxon>
        <taxon>Eubacteriales</taxon>
        <taxon>Syntrophomonadaceae</taxon>
        <taxon>Thermosyntropha</taxon>
    </lineage>
</organism>
<dbReference type="AlphaFoldDB" id="A0A1M5L6F0"/>
<evidence type="ECO:0000259" key="1">
    <source>
        <dbReference type="Pfam" id="PF00857"/>
    </source>
</evidence>
<dbReference type="PANTHER" id="PTHR14119">
    <property type="entry name" value="HYDROLASE"/>
    <property type="match status" value="1"/>
</dbReference>
<dbReference type="Proteomes" id="UP000242329">
    <property type="component" value="Unassembled WGS sequence"/>
</dbReference>
<keyword evidence="3" id="KW-1185">Reference proteome</keyword>
<protein>
    <submittedName>
        <fullName evidence="2">Nicotinamidase-related amidase</fullName>
    </submittedName>
</protein>
<dbReference type="PANTHER" id="PTHR14119:SF3">
    <property type="entry name" value="ISOCHORISMATASE DOMAIN-CONTAINING PROTEIN 2"/>
    <property type="match status" value="1"/>
</dbReference>
<dbReference type="Gene3D" id="3.40.50.850">
    <property type="entry name" value="Isochorismatase-like"/>
    <property type="match status" value="1"/>
</dbReference>
<dbReference type="InterPro" id="IPR050993">
    <property type="entry name" value="Isochorismatase_domain"/>
</dbReference>
<feature type="domain" description="Isochorismatase-like" evidence="1">
    <location>
        <begin position="12"/>
        <end position="161"/>
    </location>
</feature>
<dbReference type="Pfam" id="PF00857">
    <property type="entry name" value="Isochorismatase"/>
    <property type="match status" value="1"/>
</dbReference>
<dbReference type="RefSeq" id="WP_073089694.1">
    <property type="nucleotide sequence ID" value="NZ_FQWY01000007.1"/>
</dbReference>
<evidence type="ECO:0000313" key="3">
    <source>
        <dbReference type="Proteomes" id="UP000242329"/>
    </source>
</evidence>
<dbReference type="STRING" id="1123382.SAMN02745221_00564"/>